<gene>
    <name evidence="1" type="ORF">RHMOL_Rhmol05G0156600</name>
</gene>
<protein>
    <submittedName>
        <fullName evidence="1">Uncharacterized protein</fullName>
    </submittedName>
</protein>
<accession>A0ACC0NQX7</accession>
<proteinExistence type="predicted"/>
<sequence>MFASKWAEVDVVVTYEGLKWQHDVAPASVFGYDDNMLSLSFAACLVLSELFIWMLWQLMKALNGNMMLPPLQFLAMMIIC</sequence>
<reference evidence="1" key="1">
    <citation type="submission" date="2022-02" db="EMBL/GenBank/DDBJ databases">
        <title>Plant Genome Project.</title>
        <authorList>
            <person name="Zhang R.-G."/>
        </authorList>
    </citation>
    <scope>NUCLEOTIDE SEQUENCE</scope>
    <source>
        <strain evidence="1">AT1</strain>
    </source>
</reference>
<dbReference type="EMBL" id="CM046392">
    <property type="protein sequence ID" value="KAI8555204.1"/>
    <property type="molecule type" value="Genomic_DNA"/>
</dbReference>
<name>A0ACC0NQX7_RHOML</name>
<evidence type="ECO:0000313" key="2">
    <source>
        <dbReference type="Proteomes" id="UP001062846"/>
    </source>
</evidence>
<comment type="caution">
    <text evidence="1">The sequence shown here is derived from an EMBL/GenBank/DDBJ whole genome shotgun (WGS) entry which is preliminary data.</text>
</comment>
<keyword evidence="2" id="KW-1185">Reference proteome</keyword>
<dbReference type="Proteomes" id="UP001062846">
    <property type="component" value="Chromosome 5"/>
</dbReference>
<evidence type="ECO:0000313" key="1">
    <source>
        <dbReference type="EMBL" id="KAI8555204.1"/>
    </source>
</evidence>
<organism evidence="1 2">
    <name type="scientific">Rhododendron molle</name>
    <name type="common">Chinese azalea</name>
    <name type="synonym">Azalea mollis</name>
    <dbReference type="NCBI Taxonomy" id="49168"/>
    <lineage>
        <taxon>Eukaryota</taxon>
        <taxon>Viridiplantae</taxon>
        <taxon>Streptophyta</taxon>
        <taxon>Embryophyta</taxon>
        <taxon>Tracheophyta</taxon>
        <taxon>Spermatophyta</taxon>
        <taxon>Magnoliopsida</taxon>
        <taxon>eudicotyledons</taxon>
        <taxon>Gunneridae</taxon>
        <taxon>Pentapetalae</taxon>
        <taxon>asterids</taxon>
        <taxon>Ericales</taxon>
        <taxon>Ericaceae</taxon>
        <taxon>Ericoideae</taxon>
        <taxon>Rhodoreae</taxon>
        <taxon>Rhododendron</taxon>
    </lineage>
</organism>